<organism evidence="1 2">
    <name type="scientific">Acetobacter okinawensis</name>
    <dbReference type="NCBI Taxonomy" id="1076594"/>
    <lineage>
        <taxon>Bacteria</taxon>
        <taxon>Pseudomonadati</taxon>
        <taxon>Pseudomonadota</taxon>
        <taxon>Alphaproteobacteria</taxon>
        <taxon>Acetobacterales</taxon>
        <taxon>Acetobacteraceae</taxon>
        <taxon>Acetobacter</taxon>
    </lineage>
</organism>
<accession>A0A252BRC7</accession>
<proteinExistence type="predicted"/>
<evidence type="ECO:0000313" key="2">
    <source>
        <dbReference type="Proteomes" id="UP000194931"/>
    </source>
</evidence>
<sequence length="92" mass="10130">MKKMDDHIVQIFQDAITSLIYKSTAQDTALGFLAAAIAKQSQNPDVVLQEIYISLLSAQKSFAENGSDVLLKKLEETTNTMMKIANPAILQD</sequence>
<comment type="caution">
    <text evidence="1">The sequence shown here is derived from an EMBL/GenBank/DDBJ whole genome shotgun (WGS) entry which is preliminary data.</text>
</comment>
<evidence type="ECO:0000313" key="1">
    <source>
        <dbReference type="EMBL" id="OUJ10144.1"/>
    </source>
</evidence>
<dbReference type="Proteomes" id="UP000194931">
    <property type="component" value="Unassembled WGS sequence"/>
</dbReference>
<reference evidence="2" key="1">
    <citation type="submission" date="2014-06" db="EMBL/GenBank/DDBJ databases">
        <authorList>
            <person name="Winans N.J."/>
            <person name="Newell P.D."/>
            <person name="Douglas A.E."/>
        </authorList>
    </citation>
    <scope>NUCLEOTIDE SEQUENCE [LARGE SCALE GENOMIC DNA]</scope>
</reference>
<keyword evidence="2" id="KW-1185">Reference proteome</keyword>
<gene>
    <name evidence="1" type="ORF">HK26_11575</name>
</gene>
<protein>
    <submittedName>
        <fullName evidence="1">Uncharacterized protein</fullName>
    </submittedName>
</protein>
<dbReference type="EMBL" id="JOPJ01000060">
    <property type="protein sequence ID" value="OUJ10144.1"/>
    <property type="molecule type" value="Genomic_DNA"/>
</dbReference>
<dbReference type="AlphaFoldDB" id="A0A252BRC7"/>
<name>A0A252BRC7_9PROT</name>